<accession>A0A6J3LTG0</accession>
<dbReference type="OrthoDB" id="10664816at2759"/>
<name>A0A6J3LTG0_9PEZI</name>
<feature type="compositionally biased region" description="Polar residues" evidence="1">
    <location>
        <begin position="1"/>
        <end position="13"/>
    </location>
</feature>
<feature type="compositionally biased region" description="Basic and acidic residues" evidence="1">
    <location>
        <begin position="29"/>
        <end position="39"/>
    </location>
</feature>
<evidence type="ECO:0000313" key="2">
    <source>
        <dbReference type="Proteomes" id="UP000504637"/>
    </source>
</evidence>
<feature type="region of interest" description="Disordered" evidence="1">
    <location>
        <begin position="1"/>
        <end position="44"/>
    </location>
</feature>
<sequence>MPSTRNQLQQPRRSNGVPRPIGSILRGNKNHEYHREHSRTVRSRPLSTEIALQNAGYRDSSQKIFRSFQQEAVNDKDTKRNSWCICDASLESLSDADVETLTRCSNRECSSPGDGVFHLICVNLPDHPPRGIPWFCPTCHEEFITPNSSLLRMERSDDVAFPVSVSSHHTRRIEAGRREGLRYHGRALERWIAEMAEKDTASGEGSREGHHDKKRLGDEQVVEGEMEVKMYGEEVIYDSMFETDKGVGGGTQRRNSDQVDQRR</sequence>
<keyword evidence="2" id="KW-1185">Reference proteome</keyword>
<dbReference type="Gene3D" id="3.30.40.10">
    <property type="entry name" value="Zinc/RING finger domain, C3HC4 (zinc finger)"/>
    <property type="match status" value="1"/>
</dbReference>
<feature type="compositionally biased region" description="Basic and acidic residues" evidence="1">
    <location>
        <begin position="254"/>
        <end position="263"/>
    </location>
</feature>
<dbReference type="Proteomes" id="UP000504637">
    <property type="component" value="Unplaced"/>
</dbReference>
<evidence type="ECO:0000313" key="3">
    <source>
        <dbReference type="RefSeq" id="XP_033456107.1"/>
    </source>
</evidence>
<protein>
    <submittedName>
        <fullName evidence="3">Uncharacterized protein</fullName>
    </submittedName>
</protein>
<reference evidence="3" key="2">
    <citation type="submission" date="2020-04" db="EMBL/GenBank/DDBJ databases">
        <authorList>
            <consortium name="NCBI Genome Project"/>
        </authorList>
    </citation>
    <scope>NUCLEOTIDE SEQUENCE</scope>
    <source>
        <strain evidence="3">CBS 342.82</strain>
    </source>
</reference>
<dbReference type="RefSeq" id="XP_033456107.1">
    <property type="nucleotide sequence ID" value="XM_033605739.1"/>
</dbReference>
<dbReference type="AlphaFoldDB" id="A0A6J3LTG0"/>
<proteinExistence type="predicted"/>
<feature type="compositionally biased region" description="Basic and acidic residues" evidence="1">
    <location>
        <begin position="198"/>
        <end position="218"/>
    </location>
</feature>
<organism evidence="3">
    <name type="scientific">Dissoconium aciculare CBS 342.82</name>
    <dbReference type="NCBI Taxonomy" id="1314786"/>
    <lineage>
        <taxon>Eukaryota</taxon>
        <taxon>Fungi</taxon>
        <taxon>Dikarya</taxon>
        <taxon>Ascomycota</taxon>
        <taxon>Pezizomycotina</taxon>
        <taxon>Dothideomycetes</taxon>
        <taxon>Dothideomycetidae</taxon>
        <taxon>Mycosphaerellales</taxon>
        <taxon>Dissoconiaceae</taxon>
        <taxon>Dissoconium</taxon>
    </lineage>
</organism>
<dbReference type="InterPro" id="IPR013083">
    <property type="entry name" value="Znf_RING/FYVE/PHD"/>
</dbReference>
<evidence type="ECO:0000256" key="1">
    <source>
        <dbReference type="SAM" id="MobiDB-lite"/>
    </source>
</evidence>
<feature type="region of interest" description="Disordered" evidence="1">
    <location>
        <begin position="241"/>
        <end position="263"/>
    </location>
</feature>
<reference evidence="3" key="3">
    <citation type="submission" date="2025-08" db="UniProtKB">
        <authorList>
            <consortium name="RefSeq"/>
        </authorList>
    </citation>
    <scope>IDENTIFICATION</scope>
    <source>
        <strain evidence="3">CBS 342.82</strain>
    </source>
</reference>
<reference evidence="3" key="1">
    <citation type="submission" date="2020-01" db="EMBL/GenBank/DDBJ databases">
        <authorList>
            <consortium name="DOE Joint Genome Institute"/>
            <person name="Haridas S."/>
            <person name="Albert R."/>
            <person name="Binder M."/>
            <person name="Bloem J."/>
            <person name="Labutti K."/>
            <person name="Salamov A."/>
            <person name="Andreopoulos B."/>
            <person name="Baker S.E."/>
            <person name="Barry K."/>
            <person name="Bills G."/>
            <person name="Bluhm B.H."/>
            <person name="Cannon C."/>
            <person name="Castanera R."/>
            <person name="Culley D.E."/>
            <person name="Daum C."/>
            <person name="Ezra D."/>
            <person name="Gonzalez J.B."/>
            <person name="Henrissat B."/>
            <person name="Kuo A."/>
            <person name="Liang C."/>
            <person name="Lipzen A."/>
            <person name="Lutzoni F."/>
            <person name="Magnuson J."/>
            <person name="Mondo S."/>
            <person name="Nolan M."/>
            <person name="Ohm R."/>
            <person name="Pangilinan J."/>
            <person name="Park H.-J."/>
            <person name="Ramirez L."/>
            <person name="Alfaro M."/>
            <person name="Sun H."/>
            <person name="Tritt A."/>
            <person name="Yoshinaga Y."/>
            <person name="Zwiers L.-H."/>
            <person name="Turgeon B.G."/>
            <person name="Goodwin S.B."/>
            <person name="Spatafora J.W."/>
            <person name="Crous P.W."/>
            <person name="Grigoriev I.V."/>
        </authorList>
    </citation>
    <scope>NUCLEOTIDE SEQUENCE</scope>
    <source>
        <strain evidence="3">CBS 342.82</strain>
    </source>
</reference>
<dbReference type="SUPFAM" id="SSF57903">
    <property type="entry name" value="FYVE/PHD zinc finger"/>
    <property type="match status" value="1"/>
</dbReference>
<feature type="region of interest" description="Disordered" evidence="1">
    <location>
        <begin position="198"/>
        <end position="224"/>
    </location>
</feature>
<dbReference type="GeneID" id="54363539"/>
<gene>
    <name evidence="3" type="ORF">K489DRAFT_383967</name>
</gene>
<dbReference type="InterPro" id="IPR011011">
    <property type="entry name" value="Znf_FYVE_PHD"/>
</dbReference>